<evidence type="ECO:0000256" key="5">
    <source>
        <dbReference type="SAM" id="MobiDB-lite"/>
    </source>
</evidence>
<evidence type="ECO:0000256" key="4">
    <source>
        <dbReference type="ARBA" id="ARBA00023136"/>
    </source>
</evidence>
<keyword evidence="3 6" id="KW-1133">Transmembrane helix</keyword>
<keyword evidence="9" id="KW-1185">Reference proteome</keyword>
<dbReference type="InterPro" id="IPR036640">
    <property type="entry name" value="ABC1_TM_sf"/>
</dbReference>
<feature type="region of interest" description="Disordered" evidence="5">
    <location>
        <begin position="306"/>
        <end position="337"/>
    </location>
</feature>
<dbReference type="PANTHER" id="PTHR43394">
    <property type="entry name" value="ATP-DEPENDENT PERMEASE MDL1, MITOCHONDRIAL"/>
    <property type="match status" value="1"/>
</dbReference>
<dbReference type="GO" id="GO:0015421">
    <property type="term" value="F:ABC-type oligopeptide transporter activity"/>
    <property type="evidence" value="ECO:0007669"/>
    <property type="project" value="TreeGrafter"/>
</dbReference>
<feature type="non-terminal residue" evidence="8">
    <location>
        <position position="337"/>
    </location>
</feature>
<dbReference type="PROSITE" id="PS50929">
    <property type="entry name" value="ABC_TM1F"/>
    <property type="match status" value="1"/>
</dbReference>
<evidence type="ECO:0000259" key="7">
    <source>
        <dbReference type="PROSITE" id="PS50929"/>
    </source>
</evidence>
<evidence type="ECO:0000256" key="1">
    <source>
        <dbReference type="ARBA" id="ARBA00004651"/>
    </source>
</evidence>
<dbReference type="Proteomes" id="UP000004121">
    <property type="component" value="Unassembled WGS sequence"/>
</dbReference>
<dbReference type="AlphaFoldDB" id="C2KW67"/>
<comment type="caution">
    <text evidence="8">The sequence shown here is derived from an EMBL/GenBank/DDBJ whole genome shotgun (WGS) entry which is preliminary data.</text>
</comment>
<feature type="transmembrane region" description="Helical" evidence="6">
    <location>
        <begin position="271"/>
        <end position="290"/>
    </location>
</feature>
<dbReference type="STRING" id="585501.HMPREF6123_0736"/>
<gene>
    <name evidence="8" type="ORF">HMPREF6123_0736</name>
</gene>
<evidence type="ECO:0000256" key="2">
    <source>
        <dbReference type="ARBA" id="ARBA00022692"/>
    </source>
</evidence>
<dbReference type="Pfam" id="PF00664">
    <property type="entry name" value="ABC_membrane"/>
    <property type="match status" value="1"/>
</dbReference>
<dbReference type="InterPro" id="IPR011527">
    <property type="entry name" value="ABC1_TM_dom"/>
</dbReference>
<organism evidence="8 9">
    <name type="scientific">Oribacterium sinus F0268</name>
    <dbReference type="NCBI Taxonomy" id="585501"/>
    <lineage>
        <taxon>Bacteria</taxon>
        <taxon>Bacillati</taxon>
        <taxon>Bacillota</taxon>
        <taxon>Clostridia</taxon>
        <taxon>Lachnospirales</taxon>
        <taxon>Lachnospiraceae</taxon>
        <taxon>Oribacterium</taxon>
    </lineage>
</organism>
<accession>C2KW67</accession>
<evidence type="ECO:0000313" key="8">
    <source>
        <dbReference type="EMBL" id="EEJ51976.1"/>
    </source>
</evidence>
<dbReference type="eggNOG" id="COG1132">
    <property type="taxonomic scope" value="Bacteria"/>
</dbReference>
<feature type="transmembrane region" description="Helical" evidence="6">
    <location>
        <begin position="45"/>
        <end position="70"/>
    </location>
</feature>
<feature type="domain" description="ABC transmembrane type-1" evidence="7">
    <location>
        <begin position="9"/>
        <end position="291"/>
    </location>
</feature>
<comment type="subcellular location">
    <subcellularLocation>
        <location evidence="1">Cell membrane</location>
        <topology evidence="1">Multi-pass membrane protein</topology>
    </subcellularLocation>
</comment>
<keyword evidence="4 6" id="KW-0472">Membrane</keyword>
<sequence length="337" mass="37929">MEKVKGKSILAPLFKCLESMFELFVPLVIARMIDQGIQKENIGVIWQSLFLLLALACVGCLTAVIAQYFAAEVAMVVGKSYRADLFHKILSLSYRDYNELSASSLITRIGPDIFQIESTVNMMLRLLMRSPFIVVGACIMAFRISVPLSLLFFLLLLLLSFVVFGIMALTMPFYKKIQLSLENITRKYRENIMGIRVVRAFCQEEKEEEEFLEKNQNYTKVQIRVGKISALLNPMSMLLIQLGLMGLLYFSSKMVNDGRLFQGNVVALTNYMSQILVELLKLANLIILMVKAYASISRIEEVMERKNDGSPASKGISTKPYDPAIQSNLLEAGKKSG</sequence>
<dbReference type="EMBL" id="ACKX01000078">
    <property type="protein sequence ID" value="EEJ51976.1"/>
    <property type="molecule type" value="Genomic_DNA"/>
</dbReference>
<dbReference type="Gene3D" id="1.20.1560.10">
    <property type="entry name" value="ABC transporter type 1, transmembrane domain"/>
    <property type="match status" value="1"/>
</dbReference>
<reference evidence="8 9" key="1">
    <citation type="submission" date="2009-04" db="EMBL/GenBank/DDBJ databases">
        <authorList>
            <person name="Qin X."/>
            <person name="Bachman B."/>
            <person name="Battles P."/>
            <person name="Bell A."/>
            <person name="Bess C."/>
            <person name="Bickham C."/>
            <person name="Chaboub L."/>
            <person name="Chen D."/>
            <person name="Coyle M."/>
            <person name="Deiros D.R."/>
            <person name="Dinh H."/>
            <person name="Forbes L."/>
            <person name="Fowler G."/>
            <person name="Francisco L."/>
            <person name="Fu Q."/>
            <person name="Gubbala S."/>
            <person name="Hale W."/>
            <person name="Han Y."/>
            <person name="Hemphill L."/>
            <person name="Highlander S.K."/>
            <person name="Hirani K."/>
            <person name="Hogues M."/>
            <person name="Jackson L."/>
            <person name="Jakkamsetti A."/>
            <person name="Javaid M."/>
            <person name="Jiang H."/>
            <person name="Korchina V."/>
            <person name="Kovar C."/>
            <person name="Lara F."/>
            <person name="Lee S."/>
            <person name="Mata R."/>
            <person name="Mathew T."/>
            <person name="Moen C."/>
            <person name="Morales K."/>
            <person name="Munidasa M."/>
            <person name="Nazareth L."/>
            <person name="Ngo R."/>
            <person name="Nguyen L."/>
            <person name="Okwuonu G."/>
            <person name="Ongeri F."/>
            <person name="Patil S."/>
            <person name="Petrosino J."/>
            <person name="Pham C."/>
            <person name="Pham P."/>
            <person name="Pu L.-L."/>
            <person name="Puazo M."/>
            <person name="Raj R."/>
            <person name="Reid J."/>
            <person name="Rouhana J."/>
            <person name="Saada N."/>
            <person name="Shang Y."/>
            <person name="Simmons D."/>
            <person name="Thornton R."/>
            <person name="Warren J."/>
            <person name="Weissenberger G."/>
            <person name="Zhang J."/>
            <person name="Zhang L."/>
            <person name="Zhou C."/>
            <person name="Zhu D."/>
            <person name="Muzny D."/>
            <person name="Worley K."/>
            <person name="Gibbs R."/>
        </authorList>
    </citation>
    <scope>NUCLEOTIDE SEQUENCE [LARGE SCALE GENOMIC DNA]</scope>
    <source>
        <strain evidence="8 9">F0268</strain>
    </source>
</reference>
<proteinExistence type="predicted"/>
<dbReference type="InterPro" id="IPR039421">
    <property type="entry name" value="Type_1_exporter"/>
</dbReference>
<protein>
    <submittedName>
        <fullName evidence="8">ABC transporter transmembrane region</fullName>
    </submittedName>
</protein>
<evidence type="ECO:0000256" key="3">
    <source>
        <dbReference type="ARBA" id="ARBA00022989"/>
    </source>
</evidence>
<feature type="transmembrane region" description="Helical" evidence="6">
    <location>
        <begin position="230"/>
        <end position="251"/>
    </location>
</feature>
<evidence type="ECO:0000256" key="6">
    <source>
        <dbReference type="SAM" id="Phobius"/>
    </source>
</evidence>
<dbReference type="InParanoid" id="C2KW67"/>
<evidence type="ECO:0000313" key="9">
    <source>
        <dbReference type="Proteomes" id="UP000004121"/>
    </source>
</evidence>
<dbReference type="GO" id="GO:0005524">
    <property type="term" value="F:ATP binding"/>
    <property type="evidence" value="ECO:0007669"/>
    <property type="project" value="InterPro"/>
</dbReference>
<feature type="transmembrane region" description="Helical" evidence="6">
    <location>
        <begin position="150"/>
        <end position="174"/>
    </location>
</feature>
<dbReference type="GO" id="GO:0005886">
    <property type="term" value="C:plasma membrane"/>
    <property type="evidence" value="ECO:0007669"/>
    <property type="project" value="UniProtKB-SubCell"/>
</dbReference>
<dbReference type="CDD" id="cd18548">
    <property type="entry name" value="ABC_6TM_Tm287_like"/>
    <property type="match status" value="1"/>
</dbReference>
<dbReference type="HOGENOM" id="CLU_000604_52_0_9"/>
<name>C2KW67_9FIRM</name>
<keyword evidence="2 6" id="KW-0812">Transmembrane</keyword>
<dbReference type="SUPFAM" id="SSF90123">
    <property type="entry name" value="ABC transporter transmembrane region"/>
    <property type="match status" value="1"/>
</dbReference>
<dbReference type="PANTHER" id="PTHR43394:SF1">
    <property type="entry name" value="ATP-BINDING CASSETTE SUB-FAMILY B MEMBER 10, MITOCHONDRIAL"/>
    <property type="match status" value="1"/>
</dbReference>